<evidence type="ECO:0000259" key="2">
    <source>
        <dbReference type="Pfam" id="PF07727"/>
    </source>
</evidence>
<organism evidence="4 5">
    <name type="scientific">Psilocybe cyanescens</name>
    <dbReference type="NCBI Taxonomy" id="93625"/>
    <lineage>
        <taxon>Eukaryota</taxon>
        <taxon>Fungi</taxon>
        <taxon>Dikarya</taxon>
        <taxon>Basidiomycota</taxon>
        <taxon>Agaricomycotina</taxon>
        <taxon>Agaricomycetes</taxon>
        <taxon>Agaricomycetidae</taxon>
        <taxon>Agaricales</taxon>
        <taxon>Agaricineae</taxon>
        <taxon>Strophariaceae</taxon>
        <taxon>Psilocybe</taxon>
    </lineage>
</organism>
<reference evidence="4 5" key="1">
    <citation type="journal article" date="2018" name="Evol. Lett.">
        <title>Horizontal gene cluster transfer increased hallucinogenic mushroom diversity.</title>
        <authorList>
            <person name="Reynolds H.T."/>
            <person name="Vijayakumar V."/>
            <person name="Gluck-Thaler E."/>
            <person name="Korotkin H.B."/>
            <person name="Matheny P.B."/>
            <person name="Slot J.C."/>
        </authorList>
    </citation>
    <scope>NUCLEOTIDE SEQUENCE [LARGE SCALE GENOMIC DNA]</scope>
    <source>
        <strain evidence="4 5">2631</strain>
    </source>
</reference>
<dbReference type="SUPFAM" id="SSF56672">
    <property type="entry name" value="DNA/RNA polymerases"/>
    <property type="match status" value="1"/>
</dbReference>
<dbReference type="InterPro" id="IPR057670">
    <property type="entry name" value="SH3_retrovirus"/>
</dbReference>
<proteinExistence type="predicted"/>
<feature type="compositionally biased region" description="Basic and acidic residues" evidence="1">
    <location>
        <begin position="179"/>
        <end position="190"/>
    </location>
</feature>
<feature type="region of interest" description="Disordered" evidence="1">
    <location>
        <begin position="88"/>
        <end position="110"/>
    </location>
</feature>
<protein>
    <submittedName>
        <fullName evidence="4">Uncharacterized protein</fullName>
    </submittedName>
</protein>
<dbReference type="PANTHER" id="PTHR11439:SF483">
    <property type="entry name" value="PEPTIDE SYNTHASE GLIP-LIKE, PUTATIVE (AFU_ORTHOLOGUE AFUA_3G12920)-RELATED"/>
    <property type="match status" value="1"/>
</dbReference>
<dbReference type="AlphaFoldDB" id="A0A409X4G2"/>
<feature type="region of interest" description="Disordered" evidence="1">
    <location>
        <begin position="134"/>
        <end position="192"/>
    </location>
</feature>
<accession>A0A409X4G2</accession>
<evidence type="ECO:0000259" key="3">
    <source>
        <dbReference type="Pfam" id="PF25597"/>
    </source>
</evidence>
<dbReference type="PANTHER" id="PTHR11439">
    <property type="entry name" value="GAG-POL-RELATED RETROTRANSPOSON"/>
    <property type="match status" value="1"/>
</dbReference>
<comment type="caution">
    <text evidence="4">The sequence shown here is derived from an EMBL/GenBank/DDBJ whole genome shotgun (WGS) entry which is preliminary data.</text>
</comment>
<feature type="compositionally biased region" description="Low complexity" evidence="1">
    <location>
        <begin position="134"/>
        <end position="152"/>
    </location>
</feature>
<dbReference type="CDD" id="cd09272">
    <property type="entry name" value="RNase_HI_RT_Ty1"/>
    <property type="match status" value="1"/>
</dbReference>
<evidence type="ECO:0000313" key="5">
    <source>
        <dbReference type="Proteomes" id="UP000283269"/>
    </source>
</evidence>
<dbReference type="InterPro" id="IPR013103">
    <property type="entry name" value="RVT_2"/>
</dbReference>
<dbReference type="Pfam" id="PF25597">
    <property type="entry name" value="SH3_retrovirus"/>
    <property type="match status" value="1"/>
</dbReference>
<dbReference type="STRING" id="93625.A0A409X4G2"/>
<feature type="domain" description="Retroviral polymerase SH3-like" evidence="3">
    <location>
        <begin position="1"/>
        <end position="36"/>
    </location>
</feature>
<dbReference type="InParanoid" id="A0A409X4G2"/>
<dbReference type="Proteomes" id="UP000283269">
    <property type="component" value="Unassembled WGS sequence"/>
</dbReference>
<dbReference type="OrthoDB" id="3051642at2759"/>
<keyword evidence="5" id="KW-1185">Reference proteome</keyword>
<evidence type="ECO:0000313" key="4">
    <source>
        <dbReference type="EMBL" id="PPQ85639.1"/>
    </source>
</evidence>
<dbReference type="InterPro" id="IPR043502">
    <property type="entry name" value="DNA/RNA_pol_sf"/>
</dbReference>
<evidence type="ECO:0000256" key="1">
    <source>
        <dbReference type="SAM" id="MobiDB-lite"/>
    </source>
</evidence>
<dbReference type="EMBL" id="NHYD01002665">
    <property type="protein sequence ID" value="PPQ85639.1"/>
    <property type="molecule type" value="Genomic_DNA"/>
</dbReference>
<dbReference type="Pfam" id="PF07727">
    <property type="entry name" value="RVT_2"/>
    <property type="match status" value="1"/>
</dbReference>
<sequence length="828" mass="91099">MGYPPGGRGYRLWDITSLHFFNSSNVIFDENISYKALHSPPVNPIDYSSLPFLPPFDSFPTVPCTSSCNDSTPSIPCVTQSFASTPSVVEPSSSNVTELSPSIDPTASSCQVDSSFAPSLPFVTEGDLDAPELISNINSSSSPPVPILVEPVTPVGDSISHTALPPAPAPTRTLAPRSSSRERRPTERGSLHSRLVEASVQHREKLRANREARQVEATSANVLSPSPIDVASVDTGLLDDDNPFVSMCCTGALDDRLPADFPASHLTVSLDVEDYLSRDNDGLWEATLLSVCSDIRRSPLSPGYDMSIPPATYAEAMARPDAAEWKKVVMKELEMLRTMGVYVDDVLPDGMRAIGCRWVLEFKLMEIGGPPIYKARLVAQGFSQVPFIDYNATFAPVAKSVSIRFIAVYATIQSWYLDCFDATRAFLWGDLTETIYMRCPQGYSSPIKGVWRLLKSLYGLKQASRVWYKLLRSVLEKLGFTRSEFDHAVFIFKHWWGGVNVHCLLGMHVDDGLGGSNSSEFLRFIKDEIGKAFGIKDLGPVKEFLGVQFERDLGTRELWIHQEPYIDALLEEYGLTDCNPVSTPIDVAHPFGRGTDVHPIIPNLVTAFQCLIGSLLFIQCHSRPDISVAVLLLSQHCSKPSPCHFAAAKRVLRYLSGTRSLRLHYGGAASNASLYGYSDADWAGNKVTRASTSGFLWTLAGGPISWSSKTQTCIATSSTESEYVALTRALQEGLWLRASLAYLQLPCPAPLIIATDNEGARSLSENDSSHSKAKHIDIRYHFIRSHIESQTFQIVHTSGITNPADILTKPLHRLKFLEAVERLGFAIR</sequence>
<feature type="domain" description="Reverse transcriptase Ty1/copia-type" evidence="2">
    <location>
        <begin position="347"/>
        <end position="585"/>
    </location>
</feature>
<gene>
    <name evidence="4" type="ORF">CVT25_012760</name>
</gene>
<name>A0A409X4G2_PSICY</name>